<accession>A0A5C5UYX8</accession>
<evidence type="ECO:0000313" key="1">
    <source>
        <dbReference type="EMBL" id="TWT31338.1"/>
    </source>
</evidence>
<comment type="caution">
    <text evidence="1">The sequence shown here is derived from an EMBL/GenBank/DDBJ whole genome shotgun (WGS) entry which is preliminary data.</text>
</comment>
<reference evidence="1 2" key="1">
    <citation type="submission" date="2019-02" db="EMBL/GenBank/DDBJ databases">
        <title>Deep-cultivation of Planctomycetes and their phenomic and genomic characterization uncovers novel biology.</title>
        <authorList>
            <person name="Wiegand S."/>
            <person name="Jogler M."/>
            <person name="Boedeker C."/>
            <person name="Pinto D."/>
            <person name="Vollmers J."/>
            <person name="Rivas-Marin E."/>
            <person name="Kohn T."/>
            <person name="Peeters S.H."/>
            <person name="Heuer A."/>
            <person name="Rast P."/>
            <person name="Oberbeckmann S."/>
            <person name="Bunk B."/>
            <person name="Jeske O."/>
            <person name="Meyerdierks A."/>
            <person name="Storesund J.E."/>
            <person name="Kallscheuer N."/>
            <person name="Luecker S."/>
            <person name="Lage O.M."/>
            <person name="Pohl T."/>
            <person name="Merkel B.J."/>
            <person name="Hornburger P."/>
            <person name="Mueller R.-W."/>
            <person name="Bruemmer F."/>
            <person name="Labrenz M."/>
            <person name="Spormann A.M."/>
            <person name="Op Den Camp H."/>
            <person name="Overmann J."/>
            <person name="Amann R."/>
            <person name="Jetten M.S.M."/>
            <person name="Mascher T."/>
            <person name="Medema M.H."/>
            <person name="Devos D.P."/>
            <person name="Kaster A.-K."/>
            <person name="Ovreas L."/>
            <person name="Rohde M."/>
            <person name="Galperin M.Y."/>
            <person name="Jogler C."/>
        </authorList>
    </citation>
    <scope>NUCLEOTIDE SEQUENCE [LARGE SCALE GENOMIC DNA]</scope>
    <source>
        <strain evidence="1 2">KOR42</strain>
    </source>
</reference>
<sequence>MIPKVNSVFYFNTLIETAHRMQASSTGSHFDALTAAQHTEKTSERFSLSIEKFFLESEESSDGEILVAFQIAEEQDASQNAT</sequence>
<dbReference type="AlphaFoldDB" id="A0A5C5UYX8"/>
<organism evidence="1 2">
    <name type="scientific">Thalassoglobus neptunius</name>
    <dbReference type="NCBI Taxonomy" id="1938619"/>
    <lineage>
        <taxon>Bacteria</taxon>
        <taxon>Pseudomonadati</taxon>
        <taxon>Planctomycetota</taxon>
        <taxon>Planctomycetia</taxon>
        <taxon>Planctomycetales</taxon>
        <taxon>Planctomycetaceae</taxon>
        <taxon>Thalassoglobus</taxon>
    </lineage>
</organism>
<dbReference type="EMBL" id="SIHI01000093">
    <property type="protein sequence ID" value="TWT31338.1"/>
    <property type="molecule type" value="Genomic_DNA"/>
</dbReference>
<gene>
    <name evidence="1" type="ORF">KOR42_54000</name>
</gene>
<proteinExistence type="predicted"/>
<protein>
    <submittedName>
        <fullName evidence="1">Uncharacterized protein</fullName>
    </submittedName>
</protein>
<dbReference type="Proteomes" id="UP000317243">
    <property type="component" value="Unassembled WGS sequence"/>
</dbReference>
<name>A0A5C5UYX8_9PLAN</name>
<evidence type="ECO:0000313" key="2">
    <source>
        <dbReference type="Proteomes" id="UP000317243"/>
    </source>
</evidence>
<keyword evidence="2" id="KW-1185">Reference proteome</keyword>